<proteinExistence type="predicted"/>
<dbReference type="KEGG" id="fcy:FRACYDRAFT_233409"/>
<sequence length="425" mass="46775">MVKLVGHIIPALVLLILIDIIALFDNNNGRKLLSVVSANDEEDEDVDVEAIAVAAAVSAAAAVGVVRSQHQQSSDISDGDGDGSSSLVMIDFDIPRYGPICISINDNDDIKFVWNEYHNLNMLARAAAAASANDNNNEIENNSFRNCDFTNAIPLIGTGQPNPLGYTIEASEEVDAEEVDDVVVVRYFACSKICASNGHKVKVCSGGVFGQTNNNECYNTDECSDTRTVDVRTTRKQQQQQQQQSLLTTTQREYVPVGRVCRPKNNDGYLITSGIDTPESCQKKCEDDKIKCGAWEFENYNGGDSHECELHEYNIISYNETIAMGNDCEMGHLLDDNNNDDDDDRKNDSINNTTDNGNDFLDSEEKELGEEHHRCCWIAKDIVDQQTNNTRSANVIRSGSGSSSTIITYLPLTSTAVVLLLQFFL</sequence>
<name>A0A1E7FYL1_9STRA</name>
<accession>A0A1E7FYL1</accession>
<feature type="transmembrane region" description="Helical" evidence="2">
    <location>
        <begin position="6"/>
        <end position="24"/>
    </location>
</feature>
<gene>
    <name evidence="3" type="ORF">FRACYDRAFT_233409</name>
</gene>
<evidence type="ECO:0000256" key="2">
    <source>
        <dbReference type="SAM" id="Phobius"/>
    </source>
</evidence>
<evidence type="ECO:0008006" key="5">
    <source>
        <dbReference type="Google" id="ProtNLM"/>
    </source>
</evidence>
<dbReference type="InParanoid" id="A0A1E7FYL1"/>
<feature type="region of interest" description="Disordered" evidence="1">
    <location>
        <begin position="335"/>
        <end position="361"/>
    </location>
</feature>
<keyword evidence="2" id="KW-1133">Transmembrane helix</keyword>
<dbReference type="Proteomes" id="UP000095751">
    <property type="component" value="Unassembled WGS sequence"/>
</dbReference>
<dbReference type="EMBL" id="KV784353">
    <property type="protein sequence ID" value="OEU23239.1"/>
    <property type="molecule type" value="Genomic_DNA"/>
</dbReference>
<dbReference type="OrthoDB" id="10486527at2759"/>
<evidence type="ECO:0000256" key="1">
    <source>
        <dbReference type="SAM" id="MobiDB-lite"/>
    </source>
</evidence>
<evidence type="ECO:0000313" key="4">
    <source>
        <dbReference type="Proteomes" id="UP000095751"/>
    </source>
</evidence>
<organism evidence="3 4">
    <name type="scientific">Fragilariopsis cylindrus CCMP1102</name>
    <dbReference type="NCBI Taxonomy" id="635003"/>
    <lineage>
        <taxon>Eukaryota</taxon>
        <taxon>Sar</taxon>
        <taxon>Stramenopiles</taxon>
        <taxon>Ochrophyta</taxon>
        <taxon>Bacillariophyta</taxon>
        <taxon>Bacillariophyceae</taxon>
        <taxon>Bacillariophycidae</taxon>
        <taxon>Bacillariales</taxon>
        <taxon>Bacillariaceae</taxon>
        <taxon>Fragilariopsis</taxon>
    </lineage>
</organism>
<dbReference type="AlphaFoldDB" id="A0A1E7FYL1"/>
<keyword evidence="2" id="KW-0472">Membrane</keyword>
<protein>
    <recommendedName>
        <fullName evidence="5">Apple domain-containing protein</fullName>
    </recommendedName>
</protein>
<keyword evidence="4" id="KW-1185">Reference proteome</keyword>
<evidence type="ECO:0000313" key="3">
    <source>
        <dbReference type="EMBL" id="OEU23239.1"/>
    </source>
</evidence>
<reference evidence="3 4" key="1">
    <citation type="submission" date="2016-09" db="EMBL/GenBank/DDBJ databases">
        <title>Extensive genetic diversity and differential bi-allelic expression allows diatom success in the polar Southern Ocean.</title>
        <authorList>
            <consortium name="DOE Joint Genome Institute"/>
            <person name="Mock T."/>
            <person name="Otillar R.P."/>
            <person name="Strauss J."/>
            <person name="Dupont C."/>
            <person name="Frickenhaus S."/>
            <person name="Maumus F."/>
            <person name="Mcmullan M."/>
            <person name="Sanges R."/>
            <person name="Schmutz J."/>
            <person name="Toseland A."/>
            <person name="Valas R."/>
            <person name="Veluchamy A."/>
            <person name="Ward B.J."/>
            <person name="Allen A."/>
            <person name="Barry K."/>
            <person name="Falciatore A."/>
            <person name="Ferrante M."/>
            <person name="Fortunato A.E."/>
            <person name="Gloeckner G."/>
            <person name="Gruber A."/>
            <person name="Hipkin R."/>
            <person name="Janech M."/>
            <person name="Kroth P."/>
            <person name="Leese F."/>
            <person name="Lindquist E."/>
            <person name="Lyon B.R."/>
            <person name="Martin J."/>
            <person name="Mayer C."/>
            <person name="Parker M."/>
            <person name="Quesneville H."/>
            <person name="Raymond J."/>
            <person name="Uhlig C."/>
            <person name="Valentin K.U."/>
            <person name="Worden A.Z."/>
            <person name="Armbrust E.V."/>
            <person name="Bowler C."/>
            <person name="Green B."/>
            <person name="Moulton V."/>
            <person name="Van Oosterhout C."/>
            <person name="Grigoriev I."/>
        </authorList>
    </citation>
    <scope>NUCLEOTIDE SEQUENCE [LARGE SCALE GENOMIC DNA]</scope>
    <source>
        <strain evidence="3 4">CCMP1102</strain>
    </source>
</reference>
<keyword evidence="2" id="KW-0812">Transmembrane</keyword>